<dbReference type="EMBL" id="JAODUP010000092">
    <property type="protein sequence ID" value="KAK2162766.1"/>
    <property type="molecule type" value="Genomic_DNA"/>
</dbReference>
<organism evidence="1 2">
    <name type="scientific">Paralvinella palmiformis</name>
    <dbReference type="NCBI Taxonomy" id="53620"/>
    <lineage>
        <taxon>Eukaryota</taxon>
        <taxon>Metazoa</taxon>
        <taxon>Spiralia</taxon>
        <taxon>Lophotrochozoa</taxon>
        <taxon>Annelida</taxon>
        <taxon>Polychaeta</taxon>
        <taxon>Sedentaria</taxon>
        <taxon>Canalipalpata</taxon>
        <taxon>Terebellida</taxon>
        <taxon>Terebelliformia</taxon>
        <taxon>Alvinellidae</taxon>
        <taxon>Paralvinella</taxon>
    </lineage>
</organism>
<sequence length="38" mass="4245">MNVPWIPVYQASVSRDSLTPNMSGTTNITRFYDVSAKP</sequence>
<protein>
    <submittedName>
        <fullName evidence="1">Uncharacterized protein</fullName>
    </submittedName>
</protein>
<reference evidence="1" key="1">
    <citation type="journal article" date="2023" name="Mol. Biol. Evol.">
        <title>Third-Generation Sequencing Reveals the Adaptive Role of the Epigenome in Three Deep-Sea Polychaetes.</title>
        <authorList>
            <person name="Perez M."/>
            <person name="Aroh O."/>
            <person name="Sun Y."/>
            <person name="Lan Y."/>
            <person name="Juniper S.K."/>
            <person name="Young C.R."/>
            <person name="Angers B."/>
            <person name="Qian P.Y."/>
        </authorList>
    </citation>
    <scope>NUCLEOTIDE SEQUENCE</scope>
    <source>
        <strain evidence="1">P08H-3</strain>
    </source>
</reference>
<accession>A0AAD9K0R9</accession>
<comment type="caution">
    <text evidence="1">The sequence shown here is derived from an EMBL/GenBank/DDBJ whole genome shotgun (WGS) entry which is preliminary data.</text>
</comment>
<dbReference type="AlphaFoldDB" id="A0AAD9K0R9"/>
<evidence type="ECO:0000313" key="1">
    <source>
        <dbReference type="EMBL" id="KAK2162766.1"/>
    </source>
</evidence>
<gene>
    <name evidence="1" type="ORF">LSH36_92g05034</name>
</gene>
<name>A0AAD9K0R9_9ANNE</name>
<keyword evidence="2" id="KW-1185">Reference proteome</keyword>
<dbReference type="Proteomes" id="UP001208570">
    <property type="component" value="Unassembled WGS sequence"/>
</dbReference>
<evidence type="ECO:0000313" key="2">
    <source>
        <dbReference type="Proteomes" id="UP001208570"/>
    </source>
</evidence>
<proteinExistence type="predicted"/>